<dbReference type="GO" id="GO:0005524">
    <property type="term" value="F:ATP binding"/>
    <property type="evidence" value="ECO:0007669"/>
    <property type="project" value="UniProtKB-UniRule"/>
</dbReference>
<dbReference type="PANTHER" id="PTHR10344:SF4">
    <property type="entry name" value="UMP-CMP KINASE 2, MITOCHONDRIAL"/>
    <property type="match status" value="1"/>
</dbReference>
<accession>A0A4Y1YPV9</accession>
<dbReference type="GO" id="GO:0005829">
    <property type="term" value="C:cytosol"/>
    <property type="evidence" value="ECO:0007669"/>
    <property type="project" value="TreeGrafter"/>
</dbReference>
<dbReference type="GO" id="GO:0004798">
    <property type="term" value="F:dTMP kinase activity"/>
    <property type="evidence" value="ECO:0007669"/>
    <property type="project" value="UniProtKB-UniRule"/>
</dbReference>
<evidence type="ECO:0000256" key="11">
    <source>
        <dbReference type="ARBA" id="ARBA00057735"/>
    </source>
</evidence>
<dbReference type="SUPFAM" id="SSF52540">
    <property type="entry name" value="P-loop containing nucleoside triphosphate hydrolases"/>
    <property type="match status" value="1"/>
</dbReference>
<dbReference type="GO" id="GO:0006227">
    <property type="term" value="P:dUDP biosynthetic process"/>
    <property type="evidence" value="ECO:0007669"/>
    <property type="project" value="TreeGrafter"/>
</dbReference>
<dbReference type="GO" id="GO:0006233">
    <property type="term" value="P:dTDP biosynthetic process"/>
    <property type="evidence" value="ECO:0007669"/>
    <property type="project" value="InterPro"/>
</dbReference>
<name>A0A4Y1YPV9_9PROT</name>
<sequence length="214" mass="24033">MSLLRGKLITFEGIDGAGKSTHLAWVADFLQNQGLEVVVTREPGGTVLGEALRELLLDHRQTMHAETEALLMFAARREHLDKVILSALQRGAWVVSDRFTDASFAYQGGGRGVPLAKLEKLEQWCLEDFSPDLTLYFDVPVAISRQRVQAARTTDRFEQESDLFFERVRQAYLQRVAEFPDRIRVVEGSLPLATVKTAVAAIVENFWSAQAKEN</sequence>
<reference evidence="14 15" key="1">
    <citation type="submission" date="2019-06" db="EMBL/GenBank/DDBJ databases">
        <title>Nitrosomonas stercoris KYUHI-S whole genome shotgun sequence.</title>
        <authorList>
            <person name="Nakagawa T."/>
            <person name="Tsuchiya Y."/>
            <person name="Takahashi R."/>
        </authorList>
    </citation>
    <scope>NUCLEOTIDE SEQUENCE [LARGE SCALE GENOMIC DNA]</scope>
    <source>
        <strain evidence="14 15">KYUHI-S</strain>
    </source>
</reference>
<keyword evidence="5 12" id="KW-0545">Nucleotide biosynthesis</keyword>
<keyword evidence="4 12" id="KW-0808">Transferase</keyword>
<dbReference type="InterPro" id="IPR027417">
    <property type="entry name" value="P-loop_NTPase"/>
</dbReference>
<evidence type="ECO:0000256" key="12">
    <source>
        <dbReference type="HAMAP-Rule" id="MF_00165"/>
    </source>
</evidence>
<keyword evidence="7 12" id="KW-0418">Kinase</keyword>
<feature type="domain" description="Thymidylate kinase-like" evidence="13">
    <location>
        <begin position="11"/>
        <end position="197"/>
    </location>
</feature>
<dbReference type="InterPro" id="IPR039430">
    <property type="entry name" value="Thymidylate_kin-like_dom"/>
</dbReference>
<dbReference type="FunFam" id="3.40.50.300:FF:000225">
    <property type="entry name" value="Thymidylate kinase"/>
    <property type="match status" value="1"/>
</dbReference>
<dbReference type="GO" id="GO:0006235">
    <property type="term" value="P:dTTP biosynthetic process"/>
    <property type="evidence" value="ECO:0007669"/>
    <property type="project" value="UniProtKB-UniRule"/>
</dbReference>
<evidence type="ECO:0000256" key="9">
    <source>
        <dbReference type="ARBA" id="ARBA00029962"/>
    </source>
</evidence>
<dbReference type="Pfam" id="PF02223">
    <property type="entry name" value="Thymidylate_kin"/>
    <property type="match status" value="1"/>
</dbReference>
<feature type="binding site" evidence="12">
    <location>
        <begin position="13"/>
        <end position="20"/>
    </location>
    <ligand>
        <name>ATP</name>
        <dbReference type="ChEBI" id="CHEBI:30616"/>
    </ligand>
</feature>
<dbReference type="AlphaFoldDB" id="A0A4Y1YPV9"/>
<keyword evidence="15" id="KW-1185">Reference proteome</keyword>
<evidence type="ECO:0000256" key="1">
    <source>
        <dbReference type="ARBA" id="ARBA00009776"/>
    </source>
</evidence>
<evidence type="ECO:0000256" key="4">
    <source>
        <dbReference type="ARBA" id="ARBA00022679"/>
    </source>
</evidence>
<comment type="similarity">
    <text evidence="1 12">Belongs to the thymidylate kinase family.</text>
</comment>
<evidence type="ECO:0000313" key="15">
    <source>
        <dbReference type="Proteomes" id="UP000316473"/>
    </source>
</evidence>
<dbReference type="Proteomes" id="UP000316473">
    <property type="component" value="Chromosome"/>
</dbReference>
<dbReference type="Gene3D" id="3.40.50.300">
    <property type="entry name" value="P-loop containing nucleotide triphosphate hydrolases"/>
    <property type="match status" value="1"/>
</dbReference>
<dbReference type="EC" id="2.7.4.9" evidence="2 12"/>
<dbReference type="InterPro" id="IPR018094">
    <property type="entry name" value="Thymidylate_kinase"/>
</dbReference>
<dbReference type="KEGG" id="nst:Nstercoris_02045"/>
<evidence type="ECO:0000259" key="13">
    <source>
        <dbReference type="Pfam" id="PF02223"/>
    </source>
</evidence>
<evidence type="ECO:0000256" key="7">
    <source>
        <dbReference type="ARBA" id="ARBA00022777"/>
    </source>
</evidence>
<comment type="catalytic activity">
    <reaction evidence="10 12">
        <text>dTMP + ATP = dTDP + ADP</text>
        <dbReference type="Rhea" id="RHEA:13517"/>
        <dbReference type="ChEBI" id="CHEBI:30616"/>
        <dbReference type="ChEBI" id="CHEBI:58369"/>
        <dbReference type="ChEBI" id="CHEBI:63528"/>
        <dbReference type="ChEBI" id="CHEBI:456216"/>
        <dbReference type="EC" id="2.7.4.9"/>
    </reaction>
</comment>
<dbReference type="CDD" id="cd01672">
    <property type="entry name" value="TMPK"/>
    <property type="match status" value="1"/>
</dbReference>
<evidence type="ECO:0000256" key="3">
    <source>
        <dbReference type="ARBA" id="ARBA00017144"/>
    </source>
</evidence>
<gene>
    <name evidence="12" type="primary">tmk</name>
    <name evidence="14" type="ORF">Nstercoris_02045</name>
</gene>
<evidence type="ECO:0000256" key="5">
    <source>
        <dbReference type="ARBA" id="ARBA00022727"/>
    </source>
</evidence>
<dbReference type="HAMAP" id="MF_00165">
    <property type="entry name" value="Thymidylate_kinase"/>
    <property type="match status" value="1"/>
</dbReference>
<protein>
    <recommendedName>
        <fullName evidence="3 12">Thymidylate kinase</fullName>
        <ecNumber evidence="2 12">2.7.4.9</ecNumber>
    </recommendedName>
    <alternativeName>
        <fullName evidence="9 12">dTMP kinase</fullName>
    </alternativeName>
</protein>
<keyword evidence="6 12" id="KW-0547">Nucleotide-binding</keyword>
<evidence type="ECO:0000256" key="10">
    <source>
        <dbReference type="ARBA" id="ARBA00048743"/>
    </source>
</evidence>
<dbReference type="NCBIfam" id="TIGR00041">
    <property type="entry name" value="DTMP_kinase"/>
    <property type="match status" value="1"/>
</dbReference>
<evidence type="ECO:0000256" key="6">
    <source>
        <dbReference type="ARBA" id="ARBA00022741"/>
    </source>
</evidence>
<organism evidence="14 15">
    <name type="scientific">Nitrosomonas stercoris</name>
    <dbReference type="NCBI Taxonomy" id="1444684"/>
    <lineage>
        <taxon>Bacteria</taxon>
        <taxon>Pseudomonadati</taxon>
        <taxon>Pseudomonadota</taxon>
        <taxon>Betaproteobacteria</taxon>
        <taxon>Nitrosomonadales</taxon>
        <taxon>Nitrosomonadaceae</taxon>
        <taxon>Nitrosomonas</taxon>
    </lineage>
</organism>
<keyword evidence="8 12" id="KW-0067">ATP-binding</keyword>
<dbReference type="EMBL" id="AP019755">
    <property type="protein sequence ID" value="BBL35769.1"/>
    <property type="molecule type" value="Genomic_DNA"/>
</dbReference>
<evidence type="ECO:0000313" key="14">
    <source>
        <dbReference type="EMBL" id="BBL35769.1"/>
    </source>
</evidence>
<evidence type="ECO:0000256" key="2">
    <source>
        <dbReference type="ARBA" id="ARBA00012980"/>
    </source>
</evidence>
<comment type="function">
    <text evidence="11 12">Phosphorylation of dTMP to form dTDP in both de novo and salvage pathways of dTTP synthesis.</text>
</comment>
<proteinExistence type="inferred from homology"/>
<dbReference type="PANTHER" id="PTHR10344">
    <property type="entry name" value="THYMIDYLATE KINASE"/>
    <property type="match status" value="1"/>
</dbReference>
<evidence type="ECO:0000256" key="8">
    <source>
        <dbReference type="ARBA" id="ARBA00022840"/>
    </source>
</evidence>